<organism evidence="4 5">
    <name type="scientific">Candidatus Accumulibacter proximus</name>
    <dbReference type="NCBI Taxonomy" id="2954385"/>
    <lineage>
        <taxon>Bacteria</taxon>
        <taxon>Pseudomonadati</taxon>
        <taxon>Pseudomonadota</taxon>
        <taxon>Betaproteobacteria</taxon>
        <taxon>Candidatus Accumulibacter</taxon>
    </lineage>
</organism>
<accession>A0A935Q1X6</accession>
<evidence type="ECO:0000259" key="3">
    <source>
        <dbReference type="Pfam" id="PF13511"/>
    </source>
</evidence>
<reference evidence="4 5" key="1">
    <citation type="submission" date="2020-10" db="EMBL/GenBank/DDBJ databases">
        <title>Connecting structure to function with the recovery of over 1000 high-quality activated sludge metagenome-assembled genomes encoding full-length rRNA genes using long-read sequencing.</title>
        <authorList>
            <person name="Singleton C.M."/>
            <person name="Petriglieri F."/>
            <person name="Kristensen J.M."/>
            <person name="Kirkegaard R.H."/>
            <person name="Michaelsen T.Y."/>
            <person name="Andersen M.H."/>
            <person name="Karst S.M."/>
            <person name="Dueholm M.S."/>
            <person name="Nielsen P.H."/>
            <person name="Albertsen M."/>
        </authorList>
    </citation>
    <scope>NUCLEOTIDE SEQUENCE [LARGE SCALE GENOMIC DNA]</scope>
    <source>
        <strain evidence="4">EsbW_18-Q3-R4-48_BATAC.285</strain>
    </source>
</reference>
<evidence type="ECO:0000313" key="4">
    <source>
        <dbReference type="EMBL" id="MBK7676453.1"/>
    </source>
</evidence>
<dbReference type="Gene3D" id="3.40.30.10">
    <property type="entry name" value="Glutaredoxin"/>
    <property type="match status" value="1"/>
</dbReference>
<dbReference type="Pfam" id="PF13511">
    <property type="entry name" value="DUF4124"/>
    <property type="match status" value="1"/>
</dbReference>
<feature type="domain" description="DUF4124" evidence="3">
    <location>
        <begin position="17"/>
        <end position="56"/>
    </location>
</feature>
<evidence type="ECO:0000259" key="2">
    <source>
        <dbReference type="Pfam" id="PF00462"/>
    </source>
</evidence>
<evidence type="ECO:0000256" key="1">
    <source>
        <dbReference type="SAM" id="SignalP"/>
    </source>
</evidence>
<proteinExistence type="predicted"/>
<comment type="caution">
    <text evidence="4">The sequence shown here is derived from an EMBL/GenBank/DDBJ whole genome shotgun (WGS) entry which is preliminary data.</text>
</comment>
<feature type="chain" id="PRO_5036886164" evidence="1">
    <location>
        <begin position="28"/>
        <end position="175"/>
    </location>
</feature>
<protein>
    <submittedName>
        <fullName evidence="4">Glutaredoxin family protein</fullName>
    </submittedName>
</protein>
<evidence type="ECO:0000313" key="5">
    <source>
        <dbReference type="Proteomes" id="UP000697998"/>
    </source>
</evidence>
<feature type="domain" description="Glutaredoxin" evidence="2">
    <location>
        <begin position="82"/>
        <end position="139"/>
    </location>
</feature>
<dbReference type="InterPro" id="IPR002109">
    <property type="entry name" value="Glutaredoxin"/>
</dbReference>
<dbReference type="InterPro" id="IPR025392">
    <property type="entry name" value="DUF4124"/>
</dbReference>
<dbReference type="Proteomes" id="UP000697998">
    <property type="component" value="Unassembled WGS sequence"/>
</dbReference>
<gene>
    <name evidence="4" type="ORF">IPJ27_17785</name>
</gene>
<keyword evidence="1" id="KW-0732">Signal</keyword>
<name>A0A935Q1X6_9PROT</name>
<dbReference type="InterPro" id="IPR036249">
    <property type="entry name" value="Thioredoxin-like_sf"/>
</dbReference>
<dbReference type="EMBL" id="JADJMH010000019">
    <property type="protein sequence ID" value="MBK7676453.1"/>
    <property type="molecule type" value="Genomic_DNA"/>
</dbReference>
<feature type="signal peptide" evidence="1">
    <location>
        <begin position="1"/>
        <end position="27"/>
    </location>
</feature>
<dbReference type="CDD" id="cd02976">
    <property type="entry name" value="NrdH"/>
    <property type="match status" value="1"/>
</dbReference>
<sequence>MFTPAITRVAGLAALAALLLASPAVSAETTYRWIDPNTGRTVISDLPPPPGVRQVTKYTTTMGGGDRQPSYAVRQASEKFPVVLYTSAGCGDPCKQARALLNGRGVPFAEKVLESEDDVTELGRKLGGEAQLPSISVGRQSARGFEPVAWNELLDAATYPATAPYRARTPEKRPD</sequence>
<dbReference type="PROSITE" id="PS51354">
    <property type="entry name" value="GLUTAREDOXIN_2"/>
    <property type="match status" value="1"/>
</dbReference>
<dbReference type="Pfam" id="PF00462">
    <property type="entry name" value="Glutaredoxin"/>
    <property type="match status" value="1"/>
</dbReference>
<dbReference type="AlphaFoldDB" id="A0A935Q1X6"/>
<dbReference type="SUPFAM" id="SSF52833">
    <property type="entry name" value="Thioredoxin-like"/>
    <property type="match status" value="1"/>
</dbReference>